<dbReference type="SUPFAM" id="SSF55729">
    <property type="entry name" value="Acyl-CoA N-acyltransferases (Nat)"/>
    <property type="match status" value="1"/>
</dbReference>
<comment type="caution">
    <text evidence="5">The sequence shown here is derived from an EMBL/GenBank/DDBJ whole genome shotgun (WGS) entry which is preliminary data.</text>
</comment>
<dbReference type="PROSITE" id="PS51186">
    <property type="entry name" value="GNAT"/>
    <property type="match status" value="1"/>
</dbReference>
<proteinExistence type="predicted"/>
<protein>
    <submittedName>
        <fullName evidence="5">GNAT superfamily N-acetyltransferase</fullName>
    </submittedName>
</protein>
<dbReference type="AlphaFoldDB" id="A0A852YK79"/>
<accession>A0A852YK79</accession>
<organism evidence="5 6">
    <name type="scientific">Schumannella luteola</name>
    <dbReference type="NCBI Taxonomy" id="472059"/>
    <lineage>
        <taxon>Bacteria</taxon>
        <taxon>Bacillati</taxon>
        <taxon>Actinomycetota</taxon>
        <taxon>Actinomycetes</taxon>
        <taxon>Micrococcales</taxon>
        <taxon>Microbacteriaceae</taxon>
        <taxon>Schumannella</taxon>
    </lineage>
</organism>
<feature type="region of interest" description="Disordered" evidence="3">
    <location>
        <begin position="1"/>
        <end position="20"/>
    </location>
</feature>
<dbReference type="Pfam" id="PF00583">
    <property type="entry name" value="Acetyltransf_1"/>
    <property type="match status" value="1"/>
</dbReference>
<dbReference type="InterPro" id="IPR000182">
    <property type="entry name" value="GNAT_dom"/>
</dbReference>
<dbReference type="Gene3D" id="3.40.630.30">
    <property type="match status" value="1"/>
</dbReference>
<dbReference type="PANTHER" id="PTHR10545:SF42">
    <property type="entry name" value="ACETYLTRANSFERASE"/>
    <property type="match status" value="1"/>
</dbReference>
<evidence type="ECO:0000256" key="1">
    <source>
        <dbReference type="ARBA" id="ARBA00022679"/>
    </source>
</evidence>
<sequence length="180" mass="19359">MSAGGDVTVGPDSADDSGALAPVTTESGLVIRAITADDVAAWRELFRAYGEFYETVFDDAHLDHVGALLVTAGSGVDALVAVDPAEGDALVGFAHYRSHPDTFSRQRDWYLDDLFTAPAARGRGAATALIARLGEIARGGREHGHGGTLRWITAASNERAQRVYDRIAQRTTWLTYEQKL</sequence>
<dbReference type="EMBL" id="JACBZY010000001">
    <property type="protein sequence ID" value="NYH00398.1"/>
    <property type="molecule type" value="Genomic_DNA"/>
</dbReference>
<feature type="domain" description="N-acetyltransferase" evidence="4">
    <location>
        <begin position="29"/>
        <end position="180"/>
    </location>
</feature>
<dbReference type="Proteomes" id="UP000553888">
    <property type="component" value="Unassembled WGS sequence"/>
</dbReference>
<keyword evidence="6" id="KW-1185">Reference proteome</keyword>
<name>A0A852YK79_9MICO</name>
<keyword evidence="2" id="KW-0012">Acyltransferase</keyword>
<evidence type="ECO:0000256" key="2">
    <source>
        <dbReference type="ARBA" id="ARBA00023315"/>
    </source>
</evidence>
<dbReference type="PANTHER" id="PTHR10545">
    <property type="entry name" value="DIAMINE N-ACETYLTRANSFERASE"/>
    <property type="match status" value="1"/>
</dbReference>
<gene>
    <name evidence="5" type="ORF">BJ979_003023</name>
</gene>
<evidence type="ECO:0000259" key="4">
    <source>
        <dbReference type="PROSITE" id="PS51186"/>
    </source>
</evidence>
<evidence type="ECO:0000256" key="3">
    <source>
        <dbReference type="SAM" id="MobiDB-lite"/>
    </source>
</evidence>
<dbReference type="InterPro" id="IPR016181">
    <property type="entry name" value="Acyl_CoA_acyltransferase"/>
</dbReference>
<dbReference type="RefSeq" id="WP_179569200.1">
    <property type="nucleotide sequence ID" value="NZ_JACBZY010000001.1"/>
</dbReference>
<evidence type="ECO:0000313" key="5">
    <source>
        <dbReference type="EMBL" id="NYH00398.1"/>
    </source>
</evidence>
<evidence type="ECO:0000313" key="6">
    <source>
        <dbReference type="Proteomes" id="UP000553888"/>
    </source>
</evidence>
<dbReference type="GO" id="GO:0008080">
    <property type="term" value="F:N-acetyltransferase activity"/>
    <property type="evidence" value="ECO:0007669"/>
    <property type="project" value="TreeGrafter"/>
</dbReference>
<dbReference type="InterPro" id="IPR051016">
    <property type="entry name" value="Diverse_Substrate_AcTransf"/>
</dbReference>
<reference evidence="5 6" key="1">
    <citation type="submission" date="2020-07" db="EMBL/GenBank/DDBJ databases">
        <title>Sequencing the genomes of 1000 actinobacteria strains.</title>
        <authorList>
            <person name="Klenk H.-P."/>
        </authorList>
    </citation>
    <scope>NUCLEOTIDE SEQUENCE [LARGE SCALE GENOMIC DNA]</scope>
    <source>
        <strain evidence="5 6">DSM 23141</strain>
    </source>
</reference>
<keyword evidence="1 5" id="KW-0808">Transferase</keyword>